<protein>
    <submittedName>
        <fullName evidence="2">Uncharacterized protein</fullName>
    </submittedName>
</protein>
<dbReference type="OrthoDB" id="5376498at2759"/>
<dbReference type="AlphaFoldDB" id="A0A0G2G2F4"/>
<evidence type="ECO:0000313" key="2">
    <source>
        <dbReference type="EMBL" id="KKY18068.1"/>
    </source>
</evidence>
<comment type="caution">
    <text evidence="2">The sequence shown here is derived from an EMBL/GenBank/DDBJ whole genome shotgun (WGS) entry which is preliminary data.</text>
</comment>
<organism evidence="2 3">
    <name type="scientific">Phaeomoniella chlamydospora</name>
    <name type="common">Phaeoacremonium chlamydosporum</name>
    <dbReference type="NCBI Taxonomy" id="158046"/>
    <lineage>
        <taxon>Eukaryota</taxon>
        <taxon>Fungi</taxon>
        <taxon>Dikarya</taxon>
        <taxon>Ascomycota</taxon>
        <taxon>Pezizomycotina</taxon>
        <taxon>Eurotiomycetes</taxon>
        <taxon>Chaetothyriomycetidae</taxon>
        <taxon>Phaeomoniellales</taxon>
        <taxon>Phaeomoniellaceae</taxon>
        <taxon>Phaeomoniella</taxon>
    </lineage>
</organism>
<gene>
    <name evidence="2" type="ORF">UCRPC4_g05272</name>
</gene>
<reference evidence="2 3" key="1">
    <citation type="submission" date="2015-05" db="EMBL/GenBank/DDBJ databases">
        <title>Distinctive expansion of gene families associated with plant cell wall degradation and secondary metabolism in the genomes of grapevine trunk pathogens.</title>
        <authorList>
            <person name="Lawrence D.P."/>
            <person name="Travadon R."/>
            <person name="Rolshausen P.E."/>
            <person name="Baumgartner K."/>
        </authorList>
    </citation>
    <scope>NUCLEOTIDE SEQUENCE [LARGE SCALE GENOMIC DNA]</scope>
    <source>
        <strain evidence="2">UCRPC4</strain>
    </source>
</reference>
<evidence type="ECO:0000256" key="1">
    <source>
        <dbReference type="SAM" id="MobiDB-lite"/>
    </source>
</evidence>
<sequence length="232" mass="25955">MNFSLCLWYFTSKQKIRFQVLNAKEGLRNNPISIFHVGVFIHFTTPRLRADKSSKVRQSLDNAMHQTLLLRCSTQTVLISLLPTAPISAMKQDLLAALSSRNVKEIASMPVPSAEEIDRVEFGLAVDRKDYKKGFRLLREKDLLGVDDEDLAGGRRGKGKAGRKTGSVVNNTVAGAGLKEGDVIAFRFKTVEEVEKQQMKEDGEDEDMLDGLDAEDEGSWNVVFPSYDEDEE</sequence>
<feature type="region of interest" description="Disordered" evidence="1">
    <location>
        <begin position="195"/>
        <end position="232"/>
    </location>
</feature>
<keyword evidence="3" id="KW-1185">Reference proteome</keyword>
<proteinExistence type="predicted"/>
<name>A0A0G2G2F4_PHACM</name>
<evidence type="ECO:0000313" key="3">
    <source>
        <dbReference type="Proteomes" id="UP000053317"/>
    </source>
</evidence>
<accession>A0A0G2G2F4</accession>
<reference evidence="2 3" key="2">
    <citation type="submission" date="2015-05" db="EMBL/GenBank/DDBJ databases">
        <authorList>
            <person name="Morales-Cruz A."/>
            <person name="Amrine K.C."/>
            <person name="Cantu D."/>
        </authorList>
    </citation>
    <scope>NUCLEOTIDE SEQUENCE [LARGE SCALE GENOMIC DNA]</scope>
    <source>
        <strain evidence="2">UCRPC4</strain>
    </source>
</reference>
<dbReference type="Proteomes" id="UP000053317">
    <property type="component" value="Unassembled WGS sequence"/>
</dbReference>
<feature type="compositionally biased region" description="Acidic residues" evidence="1">
    <location>
        <begin position="202"/>
        <end position="218"/>
    </location>
</feature>
<dbReference type="EMBL" id="LCWF01000133">
    <property type="protein sequence ID" value="KKY18068.1"/>
    <property type="molecule type" value="Genomic_DNA"/>
</dbReference>